<dbReference type="EMBL" id="CAJNOB010000010">
    <property type="protein sequence ID" value="CAF0694934.1"/>
    <property type="molecule type" value="Genomic_DNA"/>
</dbReference>
<accession>A0A8J2BM09</accession>
<evidence type="ECO:0000313" key="2">
    <source>
        <dbReference type="EMBL" id="CAF0694934.1"/>
    </source>
</evidence>
<gene>
    <name evidence="2" type="ORF">MPNT_180001</name>
</gene>
<comment type="caution">
    <text evidence="2">The sequence shown here is derived from an EMBL/GenBank/DDBJ whole genome shotgun (WGS) entry which is preliminary data.</text>
</comment>
<sequence length="468" mass="52099">MWILALGALGLVGASAVRWVLPWVLSSSGSTADEERYSRQELQAEWERWRDRVESFASGSYGELPSGKLGWWESLTLVPPRETAWATLKRRLGRGVELVDVEPVQVARDGEGVRIVYRVRLRVGEPQYLVPIGDAVPDPRSDVREQALIRYVLFARGLPPGKVYFVDKKTLLVEGGKELVFPWVVRRAVKEGGIWKILSADPIPLERGVRWDAIAAQSSRACVIRSASEIDECLNEQETSWRQFRDRVSAIEQTSHQREQELQQQLESGRAQMERQLSEYRQKLLAQVPQVGSAPRPNRELLKSGTGTPTAAGLGALSGAAAGALFGGIAGGGEGAGIGAGVGALGGLLGGLIVGKSHEHEVYERRRAAYAARRRARAEALAQINQAVEQYRSQLESEYENQKKALEESTQKQIQELWDNLKRELVEKAQQREQELQSILEGEKGLAWNRGWRRTSREPSRSFFVFAG</sequence>
<evidence type="ECO:0000256" key="1">
    <source>
        <dbReference type="SAM" id="Coils"/>
    </source>
</evidence>
<protein>
    <recommendedName>
        <fullName evidence="4">Glycine zipper domain-containing protein</fullName>
    </recommendedName>
</protein>
<evidence type="ECO:0000313" key="3">
    <source>
        <dbReference type="Proteomes" id="UP000663859"/>
    </source>
</evidence>
<evidence type="ECO:0008006" key="4">
    <source>
        <dbReference type="Google" id="ProtNLM"/>
    </source>
</evidence>
<reference evidence="2" key="1">
    <citation type="submission" date="2021-02" db="EMBL/GenBank/DDBJ databases">
        <authorList>
            <person name="Cremers G."/>
            <person name="Picone N."/>
        </authorList>
    </citation>
    <scope>NUCLEOTIDE SEQUENCE</scope>
    <source>
        <strain evidence="2">PQ17</strain>
    </source>
</reference>
<feature type="coiled-coil region" evidence="1">
    <location>
        <begin position="381"/>
        <end position="416"/>
    </location>
</feature>
<proteinExistence type="predicted"/>
<keyword evidence="3" id="KW-1185">Reference proteome</keyword>
<dbReference type="Proteomes" id="UP000663859">
    <property type="component" value="Unassembled WGS sequence"/>
</dbReference>
<organism evidence="2 3">
    <name type="scientific">Candidatus Methylacidithermus pantelleriae</name>
    <dbReference type="NCBI Taxonomy" id="2744239"/>
    <lineage>
        <taxon>Bacteria</taxon>
        <taxon>Pseudomonadati</taxon>
        <taxon>Verrucomicrobiota</taxon>
        <taxon>Methylacidiphilae</taxon>
        <taxon>Methylacidiphilales</taxon>
        <taxon>Methylacidiphilaceae</taxon>
        <taxon>Candidatus Methylacidithermus</taxon>
    </lineage>
</organism>
<dbReference type="AlphaFoldDB" id="A0A8J2BM09"/>
<keyword evidence="1" id="KW-0175">Coiled coil</keyword>
<name>A0A8J2BM09_9BACT</name>